<gene>
    <name evidence="15" type="primary">pheT</name>
    <name evidence="20" type="ORF">EXE59_19250</name>
</gene>
<comment type="similarity">
    <text evidence="2 15">Belongs to the phenylalanyl-tRNA synthetase beta subunit family. Type 1 subfamily.</text>
</comment>
<evidence type="ECO:0000256" key="15">
    <source>
        <dbReference type="HAMAP-Rule" id="MF_00283"/>
    </source>
</evidence>
<keyword evidence="10 15" id="KW-0460">Magnesium</keyword>
<comment type="subunit">
    <text evidence="3 15">Tetramer of two alpha and two beta subunits.</text>
</comment>
<keyword evidence="11 16" id="KW-0694">RNA-binding</keyword>
<dbReference type="InterPro" id="IPR005147">
    <property type="entry name" value="tRNA_synthase_B5-dom"/>
</dbReference>
<feature type="binding site" evidence="15">
    <location>
        <position position="470"/>
    </location>
    <ligand>
        <name>Mg(2+)</name>
        <dbReference type="ChEBI" id="CHEBI:18420"/>
        <note>shared with alpha subunit</note>
    </ligand>
</feature>
<dbReference type="Proteomes" id="UP000297496">
    <property type="component" value="Unassembled WGS sequence"/>
</dbReference>
<dbReference type="AlphaFoldDB" id="A0A4Z1CLF2"/>
<evidence type="ECO:0000256" key="14">
    <source>
        <dbReference type="ARBA" id="ARBA00049255"/>
    </source>
</evidence>
<dbReference type="HAMAP" id="MF_00283">
    <property type="entry name" value="Phe_tRNA_synth_beta1"/>
    <property type="match status" value="1"/>
</dbReference>
<evidence type="ECO:0000256" key="13">
    <source>
        <dbReference type="ARBA" id="ARBA00023146"/>
    </source>
</evidence>
<keyword evidence="6 15" id="KW-0436">Ligase</keyword>
<feature type="binding site" evidence="15">
    <location>
        <position position="479"/>
    </location>
    <ligand>
        <name>Mg(2+)</name>
        <dbReference type="ChEBI" id="CHEBI:18420"/>
        <note>shared with alpha subunit</note>
    </ligand>
</feature>
<evidence type="ECO:0000256" key="16">
    <source>
        <dbReference type="PROSITE-ProRule" id="PRU00209"/>
    </source>
</evidence>
<keyword evidence="21" id="KW-1185">Reference proteome</keyword>
<evidence type="ECO:0000313" key="21">
    <source>
        <dbReference type="Proteomes" id="UP000297496"/>
    </source>
</evidence>
<evidence type="ECO:0000256" key="10">
    <source>
        <dbReference type="ARBA" id="ARBA00022842"/>
    </source>
</evidence>
<dbReference type="GO" id="GO:0005524">
    <property type="term" value="F:ATP binding"/>
    <property type="evidence" value="ECO:0007669"/>
    <property type="project" value="UniProtKB-UniRule"/>
</dbReference>
<sequence>MKASLSWILDHVDVPAGTTTEEITDRLTLTGLKLEAIESPGREITGPLVIGRVLTMEPEPQKNGKTINWCTVDVGDANGTGEPQGIVCGAHNFEPGDLVATVLPGGVLPGSHGSGAVEISARKTYGHLSAGMICSARELGLGDDHDGIIVLPADAGEPGQDVRPVLGLDEETIELEVNPDRAYALSIRGIAREVLVSVEGATGFRDPAIRDTPAANDHGHPVVVEDAVGCPVFVARMVTGFDPAAPTPDFMVRRITAAGMRPISLAVDVTNYVMLETGRPIHGYDADKVQGALGVRRAREGETLTTLDGTKRPLDPADLVVTDDSGIIGLGGVMGGETTEMSDTTTSILVEAAHWDAVSMFRTGRRHKITSEAGKRNERGVDPTICEAAADRVVELLVQHGGGQAHPGVTVVGTPPAMPVVEVAGDLAARVSGMPITEEQSVECLRAVGCEVSSAGGGTLSVTPPPWRPDLTDAQDFSEEVVRLVGYDQVPSVLPTPPSGRGLTRPQQLRRRIGRTLAGEGFVEVVSFPFVGEADLDALGLTAEDPRRDLLELSNPLNAEAGFMTTTLLPGVLRAAGKNVGHGITDVAIFETATVTLPRHAGPAAILPVDRRPTDEEFAALDAALPAQPLHLALVATGDAVSGGWWGEGRPVSWADAVDAVRAVADALGLEVAASAVELAPWHPGRCAELSVAGEVIGHAGEVHPAVCQAFGLPKRTVAAEVDLDLLMARAVHLRKAPSFSSYPVAKEDVALVVDSSVPAAAVEAALREGAGELLESIRLFDVYTGDQVGAGKKSLAYALRFRAPDRTLKEGEAAAARDAAVALAAERTGAVQRT</sequence>
<dbReference type="RefSeq" id="WP_135840340.1">
    <property type="nucleotide sequence ID" value="NZ_SRRO01000001.1"/>
</dbReference>
<evidence type="ECO:0000256" key="9">
    <source>
        <dbReference type="ARBA" id="ARBA00022840"/>
    </source>
</evidence>
<evidence type="ECO:0000256" key="11">
    <source>
        <dbReference type="ARBA" id="ARBA00022884"/>
    </source>
</evidence>
<feature type="domain" description="FDX-ACB" evidence="18">
    <location>
        <begin position="741"/>
        <end position="834"/>
    </location>
</feature>
<comment type="caution">
    <text evidence="20">The sequence shown here is derived from an EMBL/GenBank/DDBJ whole genome shotgun (WGS) entry which is preliminary data.</text>
</comment>
<keyword evidence="12 15" id="KW-0648">Protein biosynthesis</keyword>
<dbReference type="PANTHER" id="PTHR10947">
    <property type="entry name" value="PHENYLALANYL-TRNA SYNTHETASE BETA CHAIN AND LEUCINE-RICH REPEAT-CONTAINING PROTEIN 47"/>
    <property type="match status" value="1"/>
</dbReference>
<dbReference type="Pfam" id="PF01588">
    <property type="entry name" value="tRNA_bind"/>
    <property type="match status" value="1"/>
</dbReference>
<dbReference type="GO" id="GO:0004826">
    <property type="term" value="F:phenylalanine-tRNA ligase activity"/>
    <property type="evidence" value="ECO:0007669"/>
    <property type="project" value="UniProtKB-UniRule"/>
</dbReference>
<evidence type="ECO:0000259" key="19">
    <source>
        <dbReference type="PROSITE" id="PS51483"/>
    </source>
</evidence>
<dbReference type="SMART" id="SM00874">
    <property type="entry name" value="B5"/>
    <property type="match status" value="1"/>
</dbReference>
<dbReference type="InterPro" id="IPR041616">
    <property type="entry name" value="PheRS_beta_core"/>
</dbReference>
<dbReference type="SUPFAM" id="SSF55681">
    <property type="entry name" value="Class II aaRS and biotin synthetases"/>
    <property type="match status" value="1"/>
</dbReference>
<keyword evidence="8 15" id="KW-0547">Nucleotide-binding</keyword>
<dbReference type="GO" id="GO:0000049">
    <property type="term" value="F:tRNA binding"/>
    <property type="evidence" value="ECO:0007669"/>
    <property type="project" value="UniProtKB-UniRule"/>
</dbReference>
<feature type="binding site" evidence="15">
    <location>
        <position position="480"/>
    </location>
    <ligand>
        <name>Mg(2+)</name>
        <dbReference type="ChEBI" id="CHEBI:18420"/>
        <note>shared with alpha subunit</note>
    </ligand>
</feature>
<evidence type="ECO:0000256" key="6">
    <source>
        <dbReference type="ARBA" id="ARBA00022598"/>
    </source>
</evidence>
<dbReference type="GO" id="GO:0006432">
    <property type="term" value="P:phenylalanyl-tRNA aminoacylation"/>
    <property type="evidence" value="ECO:0007669"/>
    <property type="project" value="UniProtKB-UniRule"/>
</dbReference>
<evidence type="ECO:0000313" key="20">
    <source>
        <dbReference type="EMBL" id="TGN65850.1"/>
    </source>
</evidence>
<dbReference type="Gene3D" id="3.50.40.10">
    <property type="entry name" value="Phenylalanyl-trna Synthetase, Chain B, domain 3"/>
    <property type="match status" value="1"/>
</dbReference>
<keyword evidence="13 15" id="KW-0030">Aminoacyl-tRNA synthetase</keyword>
<dbReference type="EMBL" id="SRRO01000001">
    <property type="protein sequence ID" value="TGN65850.1"/>
    <property type="molecule type" value="Genomic_DNA"/>
</dbReference>
<keyword evidence="9 15" id="KW-0067">ATP-binding</keyword>
<dbReference type="InterPro" id="IPR012340">
    <property type="entry name" value="NA-bd_OB-fold"/>
</dbReference>
<dbReference type="InterPro" id="IPR045060">
    <property type="entry name" value="Phe-tRNA-ligase_IIc_bsu"/>
</dbReference>
<dbReference type="Pfam" id="PF03483">
    <property type="entry name" value="B3_4"/>
    <property type="match status" value="1"/>
</dbReference>
<dbReference type="NCBIfam" id="TIGR00472">
    <property type="entry name" value="pheT_bact"/>
    <property type="match status" value="1"/>
</dbReference>
<evidence type="ECO:0000256" key="4">
    <source>
        <dbReference type="ARBA" id="ARBA00022490"/>
    </source>
</evidence>
<keyword evidence="5 16" id="KW-0820">tRNA-binding</keyword>
<comment type="subcellular location">
    <subcellularLocation>
        <location evidence="1 15">Cytoplasm</location>
    </subcellularLocation>
</comment>
<dbReference type="Gene3D" id="3.30.930.10">
    <property type="entry name" value="Bira Bifunctional Protein, Domain 2"/>
    <property type="match status" value="1"/>
</dbReference>
<feature type="domain" description="B5" evidence="19">
    <location>
        <begin position="416"/>
        <end position="492"/>
    </location>
</feature>
<evidence type="ECO:0000256" key="12">
    <source>
        <dbReference type="ARBA" id="ARBA00022917"/>
    </source>
</evidence>
<keyword evidence="7 15" id="KW-0479">Metal-binding</keyword>
<evidence type="ECO:0000256" key="8">
    <source>
        <dbReference type="ARBA" id="ARBA00022741"/>
    </source>
</evidence>
<dbReference type="Pfam" id="PF03147">
    <property type="entry name" value="FDX-ACB"/>
    <property type="match status" value="1"/>
</dbReference>
<dbReference type="Gene3D" id="3.30.56.10">
    <property type="match status" value="2"/>
</dbReference>
<dbReference type="SMART" id="SM00896">
    <property type="entry name" value="FDX-ACB"/>
    <property type="match status" value="1"/>
</dbReference>
<dbReference type="PROSITE" id="PS51447">
    <property type="entry name" value="FDX_ACB"/>
    <property type="match status" value="1"/>
</dbReference>
<dbReference type="SUPFAM" id="SSF54991">
    <property type="entry name" value="Anticodon-binding domain of PheRS"/>
    <property type="match status" value="1"/>
</dbReference>
<dbReference type="Gene3D" id="2.40.50.140">
    <property type="entry name" value="Nucleic acid-binding proteins"/>
    <property type="match status" value="1"/>
</dbReference>
<dbReference type="InterPro" id="IPR005121">
    <property type="entry name" value="Fdx_antiC-bd"/>
</dbReference>
<dbReference type="InterPro" id="IPR004532">
    <property type="entry name" value="Phe-tRNA-ligase_IIc_bsu_bact"/>
</dbReference>
<dbReference type="InterPro" id="IPR036690">
    <property type="entry name" value="Fdx_antiC-bd_sf"/>
</dbReference>
<organism evidence="20 21">
    <name type="scientific">Nocardioides eburneiflavus</name>
    <dbReference type="NCBI Taxonomy" id="2518372"/>
    <lineage>
        <taxon>Bacteria</taxon>
        <taxon>Bacillati</taxon>
        <taxon>Actinomycetota</taxon>
        <taxon>Actinomycetes</taxon>
        <taxon>Propionibacteriales</taxon>
        <taxon>Nocardioidaceae</taxon>
        <taxon>Nocardioides</taxon>
    </lineage>
</organism>
<comment type="cofactor">
    <cofactor evidence="15">
        <name>Mg(2+)</name>
        <dbReference type="ChEBI" id="CHEBI:18420"/>
    </cofactor>
    <text evidence="15">Binds 2 magnesium ions per tetramer.</text>
</comment>
<dbReference type="InterPro" id="IPR002547">
    <property type="entry name" value="tRNA-bd_dom"/>
</dbReference>
<reference evidence="20 21" key="1">
    <citation type="submission" date="2019-04" db="EMBL/GenBank/DDBJ databases">
        <title>Three New Species of Nocardioides, Nocardioides euryhalodurans sp. nov., Nocardioides seonyuensis sp. nov. and Nocardioides eburneoflavus sp. nov. Isolated from Soil.</title>
        <authorList>
            <person name="Roh S.G."/>
            <person name="Lee C."/>
            <person name="Kim M.-K."/>
            <person name="Kim S.B."/>
        </authorList>
    </citation>
    <scope>NUCLEOTIDE SEQUENCE [LARGE SCALE GENOMIC DNA]</scope>
    <source>
        <strain evidence="20 21">MMS17-SY213</strain>
    </source>
</reference>
<dbReference type="OrthoDB" id="9805455at2"/>
<dbReference type="FunFam" id="3.30.930.10:FF:000130">
    <property type="entry name" value="Phenylalanine--tRNA ligase beta subunit"/>
    <property type="match status" value="1"/>
</dbReference>
<dbReference type="GO" id="GO:0000287">
    <property type="term" value="F:magnesium ion binding"/>
    <property type="evidence" value="ECO:0007669"/>
    <property type="project" value="UniProtKB-UniRule"/>
</dbReference>
<dbReference type="SUPFAM" id="SSF56037">
    <property type="entry name" value="PheT/TilS domain"/>
    <property type="match status" value="1"/>
</dbReference>
<accession>A0A4Z1CLF2</accession>
<feature type="domain" description="TRNA-binding" evidence="17">
    <location>
        <begin position="42"/>
        <end position="163"/>
    </location>
</feature>
<dbReference type="SUPFAM" id="SSF46955">
    <property type="entry name" value="Putative DNA-binding domain"/>
    <property type="match status" value="1"/>
</dbReference>
<dbReference type="InterPro" id="IPR033714">
    <property type="entry name" value="tRNA_bind_bactPheRS"/>
</dbReference>
<dbReference type="PROSITE" id="PS50886">
    <property type="entry name" value="TRBD"/>
    <property type="match status" value="1"/>
</dbReference>
<keyword evidence="4 15" id="KW-0963">Cytoplasm</keyword>
<feature type="binding site" evidence="15">
    <location>
        <position position="476"/>
    </location>
    <ligand>
        <name>Mg(2+)</name>
        <dbReference type="ChEBI" id="CHEBI:18420"/>
        <note>shared with alpha subunit</note>
    </ligand>
</feature>
<evidence type="ECO:0000259" key="17">
    <source>
        <dbReference type="PROSITE" id="PS50886"/>
    </source>
</evidence>
<dbReference type="PROSITE" id="PS51483">
    <property type="entry name" value="B5"/>
    <property type="match status" value="1"/>
</dbReference>
<dbReference type="CDD" id="cd02796">
    <property type="entry name" value="tRNA_bind_bactPheRS"/>
    <property type="match status" value="1"/>
</dbReference>
<dbReference type="InterPro" id="IPR005146">
    <property type="entry name" value="B3/B4_tRNA-bd"/>
</dbReference>
<dbReference type="GO" id="GO:0009328">
    <property type="term" value="C:phenylalanine-tRNA ligase complex"/>
    <property type="evidence" value="ECO:0007669"/>
    <property type="project" value="TreeGrafter"/>
</dbReference>
<evidence type="ECO:0000256" key="3">
    <source>
        <dbReference type="ARBA" id="ARBA00011209"/>
    </source>
</evidence>
<evidence type="ECO:0000259" key="18">
    <source>
        <dbReference type="PROSITE" id="PS51447"/>
    </source>
</evidence>
<evidence type="ECO:0000256" key="1">
    <source>
        <dbReference type="ARBA" id="ARBA00004496"/>
    </source>
</evidence>
<proteinExistence type="inferred from homology"/>
<dbReference type="CDD" id="cd00769">
    <property type="entry name" value="PheRS_beta_core"/>
    <property type="match status" value="1"/>
</dbReference>
<dbReference type="InterPro" id="IPR045864">
    <property type="entry name" value="aa-tRNA-synth_II/BPL/LPL"/>
</dbReference>
<dbReference type="InterPro" id="IPR009061">
    <property type="entry name" value="DNA-bd_dom_put_sf"/>
</dbReference>
<name>A0A4Z1CLF2_9ACTN</name>
<dbReference type="InterPro" id="IPR020825">
    <property type="entry name" value="Phe-tRNA_synthase-like_B3/B4"/>
</dbReference>
<evidence type="ECO:0000256" key="5">
    <source>
        <dbReference type="ARBA" id="ARBA00022555"/>
    </source>
</evidence>
<protein>
    <recommendedName>
        <fullName evidence="15">Phenylalanine--tRNA ligase beta subunit</fullName>
        <ecNumber evidence="15">6.1.1.20</ecNumber>
    </recommendedName>
    <alternativeName>
        <fullName evidence="15">Phenylalanyl-tRNA synthetase beta subunit</fullName>
        <shortName evidence="15">PheRS</shortName>
    </alternativeName>
</protein>
<dbReference type="PANTHER" id="PTHR10947:SF0">
    <property type="entry name" value="PHENYLALANINE--TRNA LIGASE BETA SUBUNIT"/>
    <property type="match status" value="1"/>
</dbReference>
<dbReference type="EC" id="6.1.1.20" evidence="15"/>
<evidence type="ECO:0000256" key="2">
    <source>
        <dbReference type="ARBA" id="ARBA00008653"/>
    </source>
</evidence>
<dbReference type="SUPFAM" id="SSF50249">
    <property type="entry name" value="Nucleic acid-binding proteins"/>
    <property type="match status" value="1"/>
</dbReference>
<dbReference type="SMART" id="SM00873">
    <property type="entry name" value="B3_4"/>
    <property type="match status" value="1"/>
</dbReference>
<dbReference type="Pfam" id="PF17759">
    <property type="entry name" value="tRNA_synthFbeta"/>
    <property type="match status" value="1"/>
</dbReference>
<dbReference type="Pfam" id="PF03484">
    <property type="entry name" value="B5"/>
    <property type="match status" value="1"/>
</dbReference>
<dbReference type="Gene3D" id="3.30.70.380">
    <property type="entry name" value="Ferrodoxin-fold anticodon-binding domain"/>
    <property type="match status" value="1"/>
</dbReference>
<evidence type="ECO:0000256" key="7">
    <source>
        <dbReference type="ARBA" id="ARBA00022723"/>
    </source>
</evidence>
<comment type="catalytic activity">
    <reaction evidence="14 15">
        <text>tRNA(Phe) + L-phenylalanine + ATP = L-phenylalanyl-tRNA(Phe) + AMP + diphosphate + H(+)</text>
        <dbReference type="Rhea" id="RHEA:19413"/>
        <dbReference type="Rhea" id="RHEA-COMP:9668"/>
        <dbReference type="Rhea" id="RHEA-COMP:9699"/>
        <dbReference type="ChEBI" id="CHEBI:15378"/>
        <dbReference type="ChEBI" id="CHEBI:30616"/>
        <dbReference type="ChEBI" id="CHEBI:33019"/>
        <dbReference type="ChEBI" id="CHEBI:58095"/>
        <dbReference type="ChEBI" id="CHEBI:78442"/>
        <dbReference type="ChEBI" id="CHEBI:78531"/>
        <dbReference type="ChEBI" id="CHEBI:456215"/>
        <dbReference type="EC" id="6.1.1.20"/>
    </reaction>
</comment>
<dbReference type="FunFam" id="3.30.70.380:FF:000001">
    <property type="entry name" value="Phenylalanine--tRNA ligase beta subunit"/>
    <property type="match status" value="1"/>
</dbReference>